<accession>A0AAX4K4K9</accession>
<dbReference type="PANTHER" id="PTHR43341:SF18">
    <property type="entry name" value="AMINO ACID PERMEASE_ SLC12A DOMAIN-CONTAINING PROTEIN"/>
    <property type="match status" value="1"/>
</dbReference>
<feature type="transmembrane region" description="Helical" evidence="7">
    <location>
        <begin position="79"/>
        <end position="97"/>
    </location>
</feature>
<evidence type="ECO:0000256" key="5">
    <source>
        <dbReference type="ARBA" id="ARBA00022989"/>
    </source>
</evidence>
<feature type="transmembrane region" description="Helical" evidence="7">
    <location>
        <begin position="310"/>
        <end position="331"/>
    </location>
</feature>
<protein>
    <recommendedName>
        <fullName evidence="8">Amino acid permease/ SLC12A domain-containing protein</fullName>
    </recommendedName>
</protein>
<dbReference type="FunFam" id="1.20.1740.10:FF:000001">
    <property type="entry name" value="Amino acid permease"/>
    <property type="match status" value="1"/>
</dbReference>
<dbReference type="Pfam" id="PF00324">
    <property type="entry name" value="AA_permease"/>
    <property type="match status" value="1"/>
</dbReference>
<gene>
    <name evidence="9" type="ORF">L201_007058</name>
</gene>
<feature type="transmembrane region" description="Helical" evidence="7">
    <location>
        <begin position="145"/>
        <end position="167"/>
    </location>
</feature>
<dbReference type="PROSITE" id="PS00218">
    <property type="entry name" value="AMINO_ACID_PERMEASE_1"/>
    <property type="match status" value="1"/>
</dbReference>
<keyword evidence="10" id="KW-1185">Reference proteome</keyword>
<organism evidence="9 10">
    <name type="scientific">Kwoniella dendrophila CBS 6074</name>
    <dbReference type="NCBI Taxonomy" id="1295534"/>
    <lineage>
        <taxon>Eukaryota</taxon>
        <taxon>Fungi</taxon>
        <taxon>Dikarya</taxon>
        <taxon>Basidiomycota</taxon>
        <taxon>Agaricomycotina</taxon>
        <taxon>Tremellomycetes</taxon>
        <taxon>Tremellales</taxon>
        <taxon>Cryptococcaceae</taxon>
        <taxon>Kwoniella</taxon>
    </lineage>
</organism>
<dbReference type="Gene3D" id="1.20.1740.10">
    <property type="entry name" value="Amino acid/polyamine transporter I"/>
    <property type="match status" value="1"/>
</dbReference>
<dbReference type="EMBL" id="CP144107">
    <property type="protein sequence ID" value="WWC92104.1"/>
    <property type="molecule type" value="Genomic_DNA"/>
</dbReference>
<feature type="transmembrane region" description="Helical" evidence="7">
    <location>
        <begin position="403"/>
        <end position="425"/>
    </location>
</feature>
<evidence type="ECO:0000259" key="8">
    <source>
        <dbReference type="Pfam" id="PF00324"/>
    </source>
</evidence>
<evidence type="ECO:0000256" key="2">
    <source>
        <dbReference type="ARBA" id="ARBA00022448"/>
    </source>
</evidence>
<dbReference type="AlphaFoldDB" id="A0AAX4K4K9"/>
<feature type="transmembrane region" description="Helical" evidence="7">
    <location>
        <begin position="487"/>
        <end position="505"/>
    </location>
</feature>
<keyword evidence="2" id="KW-0813">Transport</keyword>
<keyword evidence="5 7" id="KW-1133">Transmembrane helix</keyword>
<reference evidence="9 10" key="1">
    <citation type="submission" date="2024-01" db="EMBL/GenBank/DDBJ databases">
        <title>Comparative genomics of Cryptococcus and Kwoniella reveals pathogenesis evolution and contrasting modes of karyotype evolution via chromosome fusion or intercentromeric recombination.</title>
        <authorList>
            <person name="Coelho M.A."/>
            <person name="David-Palma M."/>
            <person name="Shea T."/>
            <person name="Bowers K."/>
            <person name="McGinley-Smith S."/>
            <person name="Mohammad A.W."/>
            <person name="Gnirke A."/>
            <person name="Yurkov A.M."/>
            <person name="Nowrousian M."/>
            <person name="Sun S."/>
            <person name="Cuomo C.A."/>
            <person name="Heitman J."/>
        </authorList>
    </citation>
    <scope>NUCLEOTIDE SEQUENCE [LARGE SCALE GENOMIC DNA]</scope>
    <source>
        <strain evidence="9 10">CBS 6074</strain>
    </source>
</reference>
<name>A0AAX4K4K9_9TREE</name>
<dbReference type="GO" id="GO:0016020">
    <property type="term" value="C:membrane"/>
    <property type="evidence" value="ECO:0007669"/>
    <property type="project" value="UniProtKB-SubCell"/>
</dbReference>
<evidence type="ECO:0000313" key="9">
    <source>
        <dbReference type="EMBL" id="WWC92104.1"/>
    </source>
</evidence>
<dbReference type="Proteomes" id="UP001355207">
    <property type="component" value="Chromosome 10"/>
</dbReference>
<feature type="transmembrane region" description="Helical" evidence="7">
    <location>
        <begin position="272"/>
        <end position="294"/>
    </location>
</feature>
<dbReference type="InterPro" id="IPR004840">
    <property type="entry name" value="Amino_acid_permease_CS"/>
</dbReference>
<evidence type="ECO:0000256" key="3">
    <source>
        <dbReference type="ARBA" id="ARBA00022692"/>
    </source>
</evidence>
<evidence type="ECO:0000256" key="1">
    <source>
        <dbReference type="ARBA" id="ARBA00004141"/>
    </source>
</evidence>
<dbReference type="PANTHER" id="PTHR43341">
    <property type="entry name" value="AMINO ACID PERMEASE"/>
    <property type="match status" value="1"/>
</dbReference>
<keyword evidence="4" id="KW-0029">Amino-acid transport</keyword>
<feature type="transmembrane region" description="Helical" evidence="7">
    <location>
        <begin position="109"/>
        <end position="133"/>
    </location>
</feature>
<feature type="transmembrane region" description="Helical" evidence="7">
    <location>
        <begin position="220"/>
        <end position="239"/>
    </location>
</feature>
<evidence type="ECO:0000313" key="10">
    <source>
        <dbReference type="Proteomes" id="UP001355207"/>
    </source>
</evidence>
<dbReference type="InterPro" id="IPR050524">
    <property type="entry name" value="APC_YAT"/>
</dbReference>
<comment type="subcellular location">
    <subcellularLocation>
        <location evidence="1">Membrane</location>
        <topology evidence="1">Multi-pass membrane protein</topology>
    </subcellularLocation>
</comment>
<evidence type="ECO:0000256" key="7">
    <source>
        <dbReference type="SAM" id="Phobius"/>
    </source>
</evidence>
<dbReference type="GO" id="GO:0015171">
    <property type="term" value="F:amino acid transmembrane transporter activity"/>
    <property type="evidence" value="ECO:0007669"/>
    <property type="project" value="TreeGrafter"/>
</dbReference>
<keyword evidence="3 7" id="KW-0812">Transmembrane</keyword>
<keyword evidence="6 7" id="KW-0472">Membrane</keyword>
<sequence>MSTNIHNEKDLAGIAEDPSLSADNKADAYMSNVYDVEVGASNFEGDKAKDTIYDVIPEGVNPALVREERVHRGLAQRHIQMIALAGAIGTGLFLGSGKSIKRAGPAGTLIGYGIVGTLVMSVMGCLAELSALAPISGAFVRQSEFFFDPALGFAIGWCTFYGSVVSVPAEWTAVAVIMTYWTDLSPAIWIAICILITFLTNLFFIRIYGEVELICSMLKIALILGLILFGLIYDLGGISGTERIGFRYWKDPGAFGLGYWKTYTPGGRFCGFWLTLINAVYAFSGVETLAIAAAETKNPRRNVPKAAKNVFIRVFLFYMVTLFVVGLVVPYNDKNLLTSTGTAASSPFVIAATRAGVKVLPSIINAVVITSAWSSGNHGMLVGSRSLYALALDNKAPKIFKRVSRYGIPYVAVLFQGSFQLLAFMSLNSGAATVFTWMTNINSSSTLCIWITIGFLSLRVRQAMKAQGIQGSQLPWSAPFQPFISHYTVWGSFIVLITGGFYSFLPGNWDISDFFSNYFSVIFMIVFYFGYKIVKRTKIVPLTECPVGQFIAIADANPEEPPKPAKKGPLRWVAKFWWD</sequence>
<dbReference type="InterPro" id="IPR004841">
    <property type="entry name" value="AA-permease/SLC12A_dom"/>
</dbReference>
<feature type="domain" description="Amino acid permease/ SLC12A" evidence="8">
    <location>
        <begin position="78"/>
        <end position="539"/>
    </location>
</feature>
<proteinExistence type="predicted"/>
<dbReference type="GeneID" id="91097727"/>
<evidence type="ECO:0000256" key="4">
    <source>
        <dbReference type="ARBA" id="ARBA00022970"/>
    </source>
</evidence>
<feature type="transmembrane region" description="Helical" evidence="7">
    <location>
        <begin position="187"/>
        <end position="208"/>
    </location>
</feature>
<evidence type="ECO:0000256" key="6">
    <source>
        <dbReference type="ARBA" id="ARBA00023136"/>
    </source>
</evidence>
<dbReference type="RefSeq" id="XP_066078866.1">
    <property type="nucleotide sequence ID" value="XM_066222769.1"/>
</dbReference>
<feature type="transmembrane region" description="Helical" evidence="7">
    <location>
        <begin position="511"/>
        <end position="531"/>
    </location>
</feature>
<feature type="transmembrane region" description="Helical" evidence="7">
    <location>
        <begin position="437"/>
        <end position="458"/>
    </location>
</feature>